<dbReference type="AlphaFoldDB" id="A0A2K4ZME3"/>
<keyword evidence="2" id="KW-1185">Reference proteome</keyword>
<evidence type="ECO:0000313" key="2">
    <source>
        <dbReference type="Proteomes" id="UP000236311"/>
    </source>
</evidence>
<protein>
    <submittedName>
        <fullName evidence="1">Uncharacterized protein</fullName>
    </submittedName>
</protein>
<dbReference type="Proteomes" id="UP000236311">
    <property type="component" value="Unassembled WGS sequence"/>
</dbReference>
<evidence type="ECO:0000313" key="1">
    <source>
        <dbReference type="EMBL" id="SOY31659.1"/>
    </source>
</evidence>
<sequence length="67" mass="7800">MTEYDLFVECIPMIAEMAARCRRLDRADYETWKQETMEHAPDLVKSFMGKVLVCIDKVVMGKKTVNN</sequence>
<organism evidence="1 2">
    <name type="scientific">Acetatifactor muris</name>
    <dbReference type="NCBI Taxonomy" id="879566"/>
    <lineage>
        <taxon>Bacteria</taxon>
        <taxon>Bacillati</taxon>
        <taxon>Bacillota</taxon>
        <taxon>Clostridia</taxon>
        <taxon>Lachnospirales</taxon>
        <taxon>Lachnospiraceae</taxon>
        <taxon>Acetatifactor</taxon>
    </lineage>
</organism>
<proteinExistence type="predicted"/>
<name>A0A2K4ZME3_9FIRM</name>
<accession>A0A2K4ZME3</accession>
<gene>
    <name evidence="1" type="ORF">AMURIS_04404</name>
</gene>
<dbReference type="RefSeq" id="WP_103241648.1">
    <property type="nucleotide sequence ID" value="NZ_JANJZD010000030.1"/>
</dbReference>
<reference evidence="1 2" key="1">
    <citation type="submission" date="2018-01" db="EMBL/GenBank/DDBJ databases">
        <authorList>
            <person name="Gaut B.S."/>
            <person name="Morton B.R."/>
            <person name="Clegg M.T."/>
            <person name="Duvall M.R."/>
        </authorList>
    </citation>
    <scope>NUCLEOTIDE SEQUENCE [LARGE SCALE GENOMIC DNA]</scope>
    <source>
        <strain evidence="1">GP69</strain>
    </source>
</reference>
<dbReference type="EMBL" id="OFSM01000029">
    <property type="protein sequence ID" value="SOY31659.1"/>
    <property type="molecule type" value="Genomic_DNA"/>
</dbReference>